<protein>
    <submittedName>
        <fullName evidence="1">Uncharacterized protein</fullName>
    </submittedName>
</protein>
<evidence type="ECO:0000313" key="1">
    <source>
        <dbReference type="EMBL" id="MEY8001534.1"/>
    </source>
</evidence>
<evidence type="ECO:0000313" key="2">
    <source>
        <dbReference type="Proteomes" id="UP001564657"/>
    </source>
</evidence>
<dbReference type="Proteomes" id="UP001564657">
    <property type="component" value="Unassembled WGS sequence"/>
</dbReference>
<proteinExistence type="predicted"/>
<gene>
    <name evidence="1" type="ORF">AB8U03_15290</name>
</gene>
<keyword evidence="2" id="KW-1185">Reference proteome</keyword>
<organism evidence="1 2">
    <name type="scientific">Clostridium moutaii</name>
    <dbReference type="NCBI Taxonomy" id="3240932"/>
    <lineage>
        <taxon>Bacteria</taxon>
        <taxon>Bacillati</taxon>
        <taxon>Bacillota</taxon>
        <taxon>Clostridia</taxon>
        <taxon>Eubacteriales</taxon>
        <taxon>Clostridiaceae</taxon>
        <taxon>Clostridium</taxon>
    </lineage>
</organism>
<sequence length="58" mass="6959">MQNHRGSTNHAQEKIKVEFYRVERLHADNKMPKTCGHLFKAEIQGRLIEAIKKWWELI</sequence>
<accession>A0ABV4BRY0</accession>
<name>A0ABV4BRY0_9CLOT</name>
<comment type="caution">
    <text evidence="1">The sequence shown here is derived from an EMBL/GenBank/DDBJ whole genome shotgun (WGS) entry which is preliminary data.</text>
</comment>
<dbReference type="EMBL" id="JBGEWD010000020">
    <property type="protein sequence ID" value="MEY8001534.1"/>
    <property type="molecule type" value="Genomic_DNA"/>
</dbReference>
<reference evidence="1 2" key="1">
    <citation type="submission" date="2024-08" db="EMBL/GenBank/DDBJ databases">
        <title>Clostridium lapicellarii sp. nov., and Clostridium renhuaiense sp. nov., two species isolated from the mud in a fermentation cellar used for producing sauce-flavour Chinese liquors.</title>
        <authorList>
            <person name="Yang F."/>
            <person name="Wang H."/>
            <person name="Chen L.Q."/>
            <person name="Zhou N."/>
            <person name="Lu J.J."/>
            <person name="Pu X.X."/>
            <person name="Wan B."/>
            <person name="Wang L."/>
            <person name="Liu S.J."/>
        </authorList>
    </citation>
    <scope>NUCLEOTIDE SEQUENCE [LARGE SCALE GENOMIC DNA]</scope>
    <source>
        <strain evidence="1 2">MT-5</strain>
    </source>
</reference>